<dbReference type="OrthoDB" id="71672at2759"/>
<proteinExistence type="predicted"/>
<dbReference type="Proteomes" id="UP000037035">
    <property type="component" value="Unassembled WGS sequence"/>
</dbReference>
<gene>
    <name evidence="3" type="ORF">VP01_52g5</name>
</gene>
<feature type="domain" description="PX" evidence="2">
    <location>
        <begin position="1348"/>
        <end position="1671"/>
    </location>
</feature>
<feature type="region of interest" description="Disordered" evidence="1">
    <location>
        <begin position="355"/>
        <end position="381"/>
    </location>
</feature>
<dbReference type="STRING" id="27349.A0A0L6UK94"/>
<dbReference type="PANTHER" id="PTHR47185:SF1">
    <property type="entry name" value="PX DOMAIN-CONTAINING PROTEIN YPR097W"/>
    <property type="match status" value="1"/>
</dbReference>
<sequence>MSSHSGSRSDVPSAEAFTRFNPRGDSSATLDCPSWFVSRSSSSIYSTLSGDKRLVISPTPPRNQQTHLDSQTNLFLRPTYDYEQTSQSPAGKSIAVGSEAEDDLTLPLNLIRNTGQSCQDRSPQMNSRQYSRSTEMAISASHLDRQINSFIQETRVRSPEVAPSPRQRHHSSHCYERGSPRSSSPNQRRDSDAQDSGDEDEDDAHSNAPHPNLRMAGSRPPSRAASMRRRSRTLSACSSFVAGGEESQIPGYLFLHEVPPLRIRKSAVASHPPLPSPKQKGKGRGNSRLTSHQQHHDAQLDIQSRPPADHDAQASYMFKSPQHAWYFIRRLVGLELRWEAARAWKLTDLNLNSVPPRKNSPYHHPHECSDDDASAYSWDSSSEGTTIAPESLPILRYLIQNFLLTLPIIRDTVSVVQNVPHSSHFNPQDPTSHTSVAVYWSAGILPILRRLHQSNLSATIDLGSPGFLNILFDSVIACLLERFIATSLKICTQRLNSPRFCPTTNATTDPGGPVLEGTFRSPTSMDQIRPFEVSSPRKTGKPVSSPESDVAPDPQQAMRYLAPVKFLSNRTSNSEIHYFRDITPVPVSHAHFDEPEREQPKAFVHSFHKEPQRYSGASVQPSQRGSIGVMTPSNSNCVPDFNQAHPLNRVENYSVGFLTHETQKASAPASIAPSSKTFSSVSTHDRQLTDTEVSTYMPSVFGSIQDLPLKPSWTVGLNRSDALIERTDPVDSLSVPPALAHSEEVKSVRQTIERMKLERQYHGERRHQDDNKSNSSSRLSHTNSDVSQKVSPNFDLRTTSMPSEEARVPHSPMLNKSFQGKVVQEALHGTHDCEEITNNHPEVKIAITHDKNRIPNLPLNAMPKRMENFGRREVISGSDPSRPAIDQNPLSELLAKSEMGEVETDTASKRASKWGFALKSLSLHKSNDIQVRAEENSKTGFRKSWRIRTENAPTTFLPPSLDSLSLKFSQGTSQQVADTASKKEVIPESLVRGLSAPYENIYEPASFQFRFQFFEMPKETIPWPWGDPVPFWKGTPVHKLSWGGFEVDLVGVRQGITKNCYIIRVRRPSRLDEYVLRKESQFKNYGRRLSKDFPNAHIRAVPTPEVSLDDDVCSADSLLPEDEHQLALSTKSDGRAAPKLSDTRIAQALDEHVPSSSTNPSFVDPFSASAIDPVAVAPHEGIKRRPTLASIFGVGNHRSKFSVDTRSDWNGSNRMVKNEPDAKNERLAVDREIVGSVQRPQHHPGHSRRASLRQIKFTSDIRRRALRGWLRDTLSIRTVGHHPETAAFLLLGSVIPEEKDLLDIRQREKIDEERRTKRVLVAQGAAERSKTIHDWWSDVKNEFVNGEGVQNLSKALKEYKTVEELPVRFQKGLEWIRMNIAEGLHELLVIGNQSDILFGKLLGLNAAFPWSMIFLAKRLNGGKSKHSVIQRLIEIAINETEGSSMEVERRINSCRARIQSLTMCEKIIKFVHASNDLKNLFRQYAESADMELVVVIVRSAEEPRLDKYDLERIMSASKAYRSLLAKNDNRITSSMTENIHVRLILDLKLYLRLISQEWDSKQIRKMLSENSVTEAVEVLVNPLLEFLKRTYHIGNAARALDHTQDFIEQLITVVNALRSRIQDPQKSIRVLARLLTRHQNNLYGWLHEIHAHDSIIEDFFQWLSTAMEFLKGGSLQPILVSEIIPPGDLDQLSDELDEIVEWEEKKRKRQYEQLCRRYSADVDGDDPVIVEGDGFGRSKVEPLLDLKPLPPQLDHIACCLDLFRRAIGKT</sequence>
<evidence type="ECO:0000256" key="1">
    <source>
        <dbReference type="SAM" id="MobiDB-lite"/>
    </source>
</evidence>
<feature type="compositionally biased region" description="Basic and acidic residues" evidence="1">
    <location>
        <begin position="758"/>
        <end position="772"/>
    </location>
</feature>
<protein>
    <recommendedName>
        <fullName evidence="2">PX domain-containing protein</fullName>
    </recommendedName>
</protein>
<organism evidence="3 4">
    <name type="scientific">Puccinia sorghi</name>
    <dbReference type="NCBI Taxonomy" id="27349"/>
    <lineage>
        <taxon>Eukaryota</taxon>
        <taxon>Fungi</taxon>
        <taxon>Dikarya</taxon>
        <taxon>Basidiomycota</taxon>
        <taxon>Pucciniomycotina</taxon>
        <taxon>Pucciniomycetes</taxon>
        <taxon>Pucciniales</taxon>
        <taxon>Pucciniaceae</taxon>
        <taxon>Puccinia</taxon>
    </lineage>
</organism>
<feature type="region of interest" description="Disordered" evidence="1">
    <location>
        <begin position="155"/>
        <end position="231"/>
    </location>
</feature>
<feature type="region of interest" description="Disordered" evidence="1">
    <location>
        <begin position="503"/>
        <end position="555"/>
    </location>
</feature>
<dbReference type="InterPro" id="IPR024554">
    <property type="entry name" value="LEC1-like_C"/>
</dbReference>
<dbReference type="InterPro" id="IPR047168">
    <property type="entry name" value="LEC1-like"/>
</dbReference>
<feature type="compositionally biased region" description="Acidic residues" evidence="1">
    <location>
        <begin position="193"/>
        <end position="203"/>
    </location>
</feature>
<feature type="compositionally biased region" description="Low complexity" evidence="1">
    <location>
        <begin position="214"/>
        <end position="225"/>
    </location>
</feature>
<evidence type="ECO:0000259" key="2">
    <source>
        <dbReference type="Pfam" id="PF12825"/>
    </source>
</evidence>
<comment type="caution">
    <text evidence="3">The sequence shown here is derived from an EMBL/GenBank/DDBJ whole genome shotgun (WGS) entry which is preliminary data.</text>
</comment>
<feature type="compositionally biased region" description="Low complexity" evidence="1">
    <location>
        <begin position="773"/>
        <end position="785"/>
    </location>
</feature>
<name>A0A0L6UK94_9BASI</name>
<dbReference type="PANTHER" id="PTHR47185">
    <property type="entry name" value="PX DOMAIN-CONTAINING PROTEIN YPR097W"/>
    <property type="match status" value="1"/>
</dbReference>
<dbReference type="EMBL" id="LAVV01010498">
    <property type="protein sequence ID" value="KNZ48956.1"/>
    <property type="molecule type" value="Genomic_DNA"/>
</dbReference>
<feature type="region of interest" description="Disordered" evidence="1">
    <location>
        <begin position="1"/>
        <end position="32"/>
    </location>
</feature>
<keyword evidence="4" id="KW-1185">Reference proteome</keyword>
<dbReference type="GO" id="GO:0035091">
    <property type="term" value="F:phosphatidylinositol binding"/>
    <property type="evidence" value="ECO:0007669"/>
    <property type="project" value="TreeGrafter"/>
</dbReference>
<feature type="region of interest" description="Disordered" evidence="1">
    <location>
        <begin position="268"/>
        <end position="311"/>
    </location>
</feature>
<feature type="compositionally biased region" description="Polar residues" evidence="1">
    <location>
        <begin position="1"/>
        <end position="10"/>
    </location>
</feature>
<feature type="compositionally biased region" description="Polar residues" evidence="1">
    <location>
        <begin position="786"/>
        <end position="802"/>
    </location>
</feature>
<dbReference type="VEuPathDB" id="FungiDB:VP01_52g5"/>
<evidence type="ECO:0000313" key="3">
    <source>
        <dbReference type="EMBL" id="KNZ48956.1"/>
    </source>
</evidence>
<accession>A0A0L6UK94</accession>
<feature type="region of interest" description="Disordered" evidence="1">
    <location>
        <begin position="758"/>
        <end position="811"/>
    </location>
</feature>
<reference evidence="3 4" key="1">
    <citation type="submission" date="2015-08" db="EMBL/GenBank/DDBJ databases">
        <title>Next Generation Sequencing and Analysis of the Genome of Puccinia sorghi L Schw, the Causal Agent of Maize Common Rust.</title>
        <authorList>
            <person name="Rochi L."/>
            <person name="Burguener G."/>
            <person name="Darino M."/>
            <person name="Turjanski A."/>
            <person name="Kreff E."/>
            <person name="Dieguez M.J."/>
            <person name="Sacco F."/>
        </authorList>
    </citation>
    <scope>NUCLEOTIDE SEQUENCE [LARGE SCALE GENOMIC DNA]</scope>
    <source>
        <strain evidence="3 4">RO10H11247</strain>
    </source>
</reference>
<dbReference type="Pfam" id="PF12825">
    <property type="entry name" value="DUF3818"/>
    <property type="match status" value="1"/>
</dbReference>
<evidence type="ECO:0000313" key="4">
    <source>
        <dbReference type="Proteomes" id="UP000037035"/>
    </source>
</evidence>
<feature type="region of interest" description="Disordered" evidence="1">
    <location>
        <begin position="113"/>
        <end position="135"/>
    </location>
</feature>